<dbReference type="GO" id="GO:0005634">
    <property type="term" value="C:nucleus"/>
    <property type="evidence" value="ECO:0007669"/>
    <property type="project" value="UniProtKB-SubCell"/>
</dbReference>
<feature type="compositionally biased region" description="Basic and acidic residues" evidence="8">
    <location>
        <begin position="147"/>
        <end position="159"/>
    </location>
</feature>
<dbReference type="Gene3D" id="3.90.430.10">
    <property type="entry name" value="Copper fist DNA-binding domain"/>
    <property type="match status" value="1"/>
</dbReference>
<dbReference type="PROSITE" id="PS50073">
    <property type="entry name" value="COPPER_FIST_2"/>
    <property type="match status" value="1"/>
</dbReference>
<dbReference type="PROSITE" id="PS01119">
    <property type="entry name" value="COPPER_FIST_1"/>
    <property type="match status" value="1"/>
</dbReference>
<evidence type="ECO:0000256" key="8">
    <source>
        <dbReference type="SAM" id="MobiDB-lite"/>
    </source>
</evidence>
<keyword evidence="3" id="KW-0862">Zinc</keyword>
<proteinExistence type="predicted"/>
<dbReference type="GO" id="GO:0005507">
    <property type="term" value="F:copper ion binding"/>
    <property type="evidence" value="ECO:0007669"/>
    <property type="project" value="InterPro"/>
</dbReference>
<comment type="subcellular location">
    <subcellularLocation>
        <location evidence="1">Nucleus</location>
    </subcellularLocation>
</comment>
<dbReference type="Proteomes" id="UP000092154">
    <property type="component" value="Unassembled WGS sequence"/>
</dbReference>
<dbReference type="SMART" id="SM00412">
    <property type="entry name" value="Cu_FIST"/>
    <property type="match status" value="1"/>
</dbReference>
<evidence type="ECO:0000256" key="7">
    <source>
        <dbReference type="ARBA" id="ARBA00023242"/>
    </source>
</evidence>
<dbReference type="PRINTS" id="PR00617">
    <property type="entry name" value="COPPERFIST"/>
</dbReference>
<feature type="compositionally biased region" description="Polar residues" evidence="8">
    <location>
        <begin position="531"/>
        <end position="555"/>
    </location>
</feature>
<feature type="region of interest" description="Disordered" evidence="8">
    <location>
        <begin position="491"/>
        <end position="579"/>
    </location>
</feature>
<name>A0A1B7NG45_9AGAM</name>
<evidence type="ECO:0000256" key="1">
    <source>
        <dbReference type="ARBA" id="ARBA00004123"/>
    </source>
</evidence>
<dbReference type="OrthoDB" id="5600085at2759"/>
<sequence>MVLVSDKKYACETCIKGHRSSACKHTDRPLFEIKKKGRPVTQCEHCRELRKTKQVHVKCSCGAQDQSPAEPSHTKKATPKLPVTAAFPNGLPDALEALATLPQSSDDSDHSGETSPTACRCSSTGQCNCWVPRKPPTTRRRYSGAEPPKRDKHHPDFSKHQHQSTSPPLSSHVLARIAELRPVLPRPTHKQVPLDGSLHDPSSTVPHGHSIRHHVYDFSPYGRAYGYTHSEHHHDQKGTSLNADSRAFAGRVLLSPQPTLASQPAPDAWSSAGAFPSVCACGDSCMCPGCTLHNPSITGGAAYATCTNPTSCAFCLDCTILSLPAGIPPPNIDLSSEPSQSQEFDEWLRQVSTSALSPVASNLQPNFNPYELSMPQPQSYPTGRPRIPESPSLPVECCSGQCKCLPNACTCVPDCCGCCQGCKCDRCSDGQSRTTFAVSGERGSCCRKADSNTRPPSAGRRLPDFMAMTSLRDHSSASAMGDRSPAYFGQQGGYVDYSETPSRSSSSSSLSSRMPARPPTAAGSRLLGQGDPTSNSSPQLQAGLSGSTRGFTTYAESERVRGAVPYSNYNPSLDAMRFE</sequence>
<dbReference type="PANTHER" id="PTHR28088">
    <property type="entry name" value="TRANSCRIPTIONAL ACTIVATOR HAA1-RELATED"/>
    <property type="match status" value="1"/>
</dbReference>
<evidence type="ECO:0000313" key="11">
    <source>
        <dbReference type="Proteomes" id="UP000092154"/>
    </source>
</evidence>
<evidence type="ECO:0000256" key="6">
    <source>
        <dbReference type="ARBA" id="ARBA00023163"/>
    </source>
</evidence>
<dbReference type="GO" id="GO:0045944">
    <property type="term" value="P:positive regulation of transcription by RNA polymerase II"/>
    <property type="evidence" value="ECO:0007669"/>
    <property type="project" value="TreeGrafter"/>
</dbReference>
<accession>A0A1B7NG45</accession>
<dbReference type="InterPro" id="IPR051763">
    <property type="entry name" value="Copper_Homeo_Regul"/>
</dbReference>
<dbReference type="InParanoid" id="A0A1B7NG45"/>
<keyword evidence="11" id="KW-1185">Reference proteome</keyword>
<feature type="compositionally biased region" description="Low complexity" evidence="8">
    <location>
        <begin position="502"/>
        <end position="513"/>
    </location>
</feature>
<dbReference type="GO" id="GO:0000978">
    <property type="term" value="F:RNA polymerase II cis-regulatory region sequence-specific DNA binding"/>
    <property type="evidence" value="ECO:0007669"/>
    <property type="project" value="TreeGrafter"/>
</dbReference>
<evidence type="ECO:0000256" key="4">
    <source>
        <dbReference type="ARBA" id="ARBA00023008"/>
    </source>
</evidence>
<dbReference type="InterPro" id="IPR001083">
    <property type="entry name" value="Cu_fist_DNA-bd_dom"/>
</dbReference>
<evidence type="ECO:0000256" key="3">
    <source>
        <dbReference type="ARBA" id="ARBA00022833"/>
    </source>
</evidence>
<keyword evidence="2" id="KW-0479">Metal-binding</keyword>
<organism evidence="10 11">
    <name type="scientific">Rhizopogon vinicolor AM-OR11-026</name>
    <dbReference type="NCBI Taxonomy" id="1314800"/>
    <lineage>
        <taxon>Eukaryota</taxon>
        <taxon>Fungi</taxon>
        <taxon>Dikarya</taxon>
        <taxon>Basidiomycota</taxon>
        <taxon>Agaricomycotina</taxon>
        <taxon>Agaricomycetes</taxon>
        <taxon>Agaricomycetidae</taxon>
        <taxon>Boletales</taxon>
        <taxon>Suillineae</taxon>
        <taxon>Rhizopogonaceae</taxon>
        <taxon>Rhizopogon</taxon>
    </lineage>
</organism>
<keyword evidence="5" id="KW-0805">Transcription regulation</keyword>
<evidence type="ECO:0000313" key="10">
    <source>
        <dbReference type="EMBL" id="OAX43749.1"/>
    </source>
</evidence>
<gene>
    <name evidence="10" type="ORF">K503DRAFT_862028</name>
</gene>
<dbReference type="STRING" id="1314800.A0A1B7NG45"/>
<feature type="domain" description="Copper-fist" evidence="9">
    <location>
        <begin position="1"/>
        <end position="40"/>
    </location>
</feature>
<dbReference type="InterPro" id="IPR036395">
    <property type="entry name" value="Cu_fist_DNA-bd_dom_sf"/>
</dbReference>
<dbReference type="Pfam" id="PF00649">
    <property type="entry name" value="Copper-fist"/>
    <property type="match status" value="1"/>
</dbReference>
<evidence type="ECO:0000256" key="5">
    <source>
        <dbReference type="ARBA" id="ARBA00023015"/>
    </source>
</evidence>
<protein>
    <recommendedName>
        <fullName evidence="9">Copper-fist domain-containing protein</fullName>
    </recommendedName>
</protein>
<dbReference type="FunFam" id="3.90.430.10:FF:000001">
    <property type="entry name" value="Copper fist DNA-binding protein"/>
    <property type="match status" value="1"/>
</dbReference>
<keyword evidence="6" id="KW-0804">Transcription</keyword>
<dbReference type="EMBL" id="KV448133">
    <property type="protein sequence ID" value="OAX43749.1"/>
    <property type="molecule type" value="Genomic_DNA"/>
</dbReference>
<dbReference type="SUPFAM" id="SSF57879">
    <property type="entry name" value="Zinc domain conserved in yeast copper-regulated transcription factors"/>
    <property type="match status" value="1"/>
</dbReference>
<dbReference type="GO" id="GO:0006879">
    <property type="term" value="P:intracellular iron ion homeostasis"/>
    <property type="evidence" value="ECO:0007669"/>
    <property type="project" value="TreeGrafter"/>
</dbReference>
<feature type="region of interest" description="Disordered" evidence="8">
    <location>
        <begin position="63"/>
        <end position="88"/>
    </location>
</feature>
<dbReference type="PANTHER" id="PTHR28088:SF5">
    <property type="entry name" value="TRANSCRIPTIONAL ACTIVATOR HAA1-RELATED"/>
    <property type="match status" value="1"/>
</dbReference>
<dbReference type="GO" id="GO:0000981">
    <property type="term" value="F:DNA-binding transcription factor activity, RNA polymerase II-specific"/>
    <property type="evidence" value="ECO:0007669"/>
    <property type="project" value="TreeGrafter"/>
</dbReference>
<keyword evidence="7" id="KW-0539">Nucleus</keyword>
<feature type="compositionally biased region" description="Polar residues" evidence="8">
    <location>
        <begin position="113"/>
        <end position="127"/>
    </location>
</feature>
<evidence type="ECO:0000259" key="9">
    <source>
        <dbReference type="PROSITE" id="PS50073"/>
    </source>
</evidence>
<reference evidence="10 11" key="1">
    <citation type="submission" date="2016-06" db="EMBL/GenBank/DDBJ databases">
        <title>Comparative genomics of the ectomycorrhizal sister species Rhizopogon vinicolor and Rhizopogon vesiculosus (Basidiomycota: Boletales) reveals a divergence of the mating type B locus.</title>
        <authorList>
            <consortium name="DOE Joint Genome Institute"/>
            <person name="Mujic A.B."/>
            <person name="Kuo A."/>
            <person name="Tritt A."/>
            <person name="Lipzen A."/>
            <person name="Chen C."/>
            <person name="Johnson J."/>
            <person name="Sharma A."/>
            <person name="Barry K."/>
            <person name="Grigoriev I.V."/>
            <person name="Spatafora J.W."/>
        </authorList>
    </citation>
    <scope>NUCLEOTIDE SEQUENCE [LARGE SCALE GENOMIC DNA]</scope>
    <source>
        <strain evidence="10 11">AM-OR11-026</strain>
    </source>
</reference>
<dbReference type="AlphaFoldDB" id="A0A1B7NG45"/>
<dbReference type="SMART" id="SM01090">
    <property type="entry name" value="Copper-fist"/>
    <property type="match status" value="1"/>
</dbReference>
<dbReference type="GO" id="GO:0006878">
    <property type="term" value="P:intracellular copper ion homeostasis"/>
    <property type="evidence" value="ECO:0007669"/>
    <property type="project" value="TreeGrafter"/>
</dbReference>
<evidence type="ECO:0000256" key="2">
    <source>
        <dbReference type="ARBA" id="ARBA00022723"/>
    </source>
</evidence>
<keyword evidence="4" id="KW-0186">Copper</keyword>
<feature type="region of interest" description="Disordered" evidence="8">
    <location>
        <begin position="102"/>
        <end position="170"/>
    </location>
</feature>